<dbReference type="InterPro" id="IPR003611">
    <property type="entry name" value="NUMOD3"/>
</dbReference>
<feature type="region of interest" description="Disordered" evidence="1">
    <location>
        <begin position="348"/>
        <end position="374"/>
    </location>
</feature>
<dbReference type="GO" id="GO:0003677">
    <property type="term" value="F:DNA binding"/>
    <property type="evidence" value="ECO:0007669"/>
    <property type="project" value="InterPro"/>
</dbReference>
<dbReference type="PANTHER" id="PTHR34199:SF1">
    <property type="entry name" value="HISTONE-LYSINE N-METHYLTRANSFERASE, H3 LYSINE-79 SPECIFIC-LIKE PROTEIN"/>
    <property type="match status" value="1"/>
</dbReference>
<accession>A0A834X1U9</accession>
<dbReference type="AlphaFoldDB" id="A0A834X1U9"/>
<dbReference type="Proteomes" id="UP000634136">
    <property type="component" value="Unassembled WGS sequence"/>
</dbReference>
<feature type="domain" description="Nuclease associated modular" evidence="2">
    <location>
        <begin position="136"/>
        <end position="163"/>
    </location>
</feature>
<feature type="compositionally biased region" description="Basic and acidic residues" evidence="1">
    <location>
        <begin position="349"/>
        <end position="374"/>
    </location>
</feature>
<protein>
    <recommendedName>
        <fullName evidence="2">Nuclease associated modular domain-containing protein</fullName>
    </recommendedName>
</protein>
<name>A0A834X1U9_9FABA</name>
<keyword evidence="4" id="KW-1185">Reference proteome</keyword>
<dbReference type="PANTHER" id="PTHR34199">
    <property type="entry name" value="NUMOD3 MOTIF FAMILY PROTEIN, EXPRESSED"/>
    <property type="match status" value="1"/>
</dbReference>
<reference evidence="3" key="1">
    <citation type="submission" date="2020-09" db="EMBL/GenBank/DDBJ databases">
        <title>Genome-Enabled Discovery of Anthraquinone Biosynthesis in Senna tora.</title>
        <authorList>
            <person name="Kang S.-H."/>
            <person name="Pandey R.P."/>
            <person name="Lee C.-M."/>
            <person name="Sim J.-S."/>
            <person name="Jeong J.-T."/>
            <person name="Choi B.-S."/>
            <person name="Jung M."/>
            <person name="Ginzburg D."/>
            <person name="Zhao K."/>
            <person name="Won S.Y."/>
            <person name="Oh T.-J."/>
            <person name="Yu Y."/>
            <person name="Kim N.-H."/>
            <person name="Lee O.R."/>
            <person name="Lee T.-H."/>
            <person name="Bashyal P."/>
            <person name="Kim T.-S."/>
            <person name="Lee W.-H."/>
            <person name="Kawkins C."/>
            <person name="Kim C.-K."/>
            <person name="Kim J.S."/>
            <person name="Ahn B.O."/>
            <person name="Rhee S.Y."/>
            <person name="Sohng J.K."/>
        </authorList>
    </citation>
    <scope>NUCLEOTIDE SEQUENCE</scope>
    <source>
        <tissue evidence="3">Leaf</tissue>
    </source>
</reference>
<organism evidence="3 4">
    <name type="scientific">Senna tora</name>
    <dbReference type="NCBI Taxonomy" id="362788"/>
    <lineage>
        <taxon>Eukaryota</taxon>
        <taxon>Viridiplantae</taxon>
        <taxon>Streptophyta</taxon>
        <taxon>Embryophyta</taxon>
        <taxon>Tracheophyta</taxon>
        <taxon>Spermatophyta</taxon>
        <taxon>Magnoliopsida</taxon>
        <taxon>eudicotyledons</taxon>
        <taxon>Gunneridae</taxon>
        <taxon>Pentapetalae</taxon>
        <taxon>rosids</taxon>
        <taxon>fabids</taxon>
        <taxon>Fabales</taxon>
        <taxon>Fabaceae</taxon>
        <taxon>Caesalpinioideae</taxon>
        <taxon>Cassia clade</taxon>
        <taxon>Senna</taxon>
    </lineage>
</organism>
<proteinExistence type="predicted"/>
<dbReference type="Pfam" id="PF07460">
    <property type="entry name" value="NUMOD3"/>
    <property type="match status" value="1"/>
</dbReference>
<dbReference type="OrthoDB" id="6013at2759"/>
<comment type="caution">
    <text evidence="3">The sequence shown here is derived from an EMBL/GenBank/DDBJ whole genome shotgun (WGS) entry which is preliminary data.</text>
</comment>
<evidence type="ECO:0000313" key="3">
    <source>
        <dbReference type="EMBL" id="KAF7836661.1"/>
    </source>
</evidence>
<evidence type="ECO:0000259" key="2">
    <source>
        <dbReference type="Pfam" id="PF07460"/>
    </source>
</evidence>
<sequence length="451" mass="51851">MKNFTQNPVRGMSALLSSLNHIPNTDSRPLSSNAVDCTHYYPPSLQKMHHQISMVKTATPKLAFICSSQRVCPTGELLTAVEDREASDVGEYSQSKVSVDSLEKTTLNIGNEVVGSCNSLETLELDSKILKERIRRTKIGLANKGRVPWNKGKKHSAETRERIKQRTLEALRDPKVRNKMSEHPRTHSDQIKAKISYSLRRVWQERLKSKRLRDQFFLSWVQSIAHAARKGGCGQKELDWDSYDKIKQQLEHHQLLWAEKKGKEKQMAIVGPKKFIKSWAKSIAKAAKEGGKGEQELDWDSYENIEQKMALHYQLQRSAEKAKAKEIARVRAERAAQIKAIKKVMLTQKRKEREERTKPRGDIKSRQYKKAKETKDDLEVPQEFKLRSKLTKVCIRKNTSGQVAREGEAFKSIFPSCKKLDLELIKREKMRKEVSLADQIRAARNQKGKIQ</sequence>
<gene>
    <name evidence="3" type="ORF">G2W53_011520</name>
</gene>
<evidence type="ECO:0000313" key="4">
    <source>
        <dbReference type="Proteomes" id="UP000634136"/>
    </source>
</evidence>
<dbReference type="EMBL" id="JAAIUW010000004">
    <property type="protein sequence ID" value="KAF7836661.1"/>
    <property type="molecule type" value="Genomic_DNA"/>
</dbReference>
<evidence type="ECO:0000256" key="1">
    <source>
        <dbReference type="SAM" id="MobiDB-lite"/>
    </source>
</evidence>